<evidence type="ECO:0000313" key="3">
    <source>
        <dbReference type="Proteomes" id="UP000011651"/>
    </source>
</evidence>
<sequence length="833" mass="92053">MKHKLTPNGHFLLRGVGVSVLTYCYYFTVIEGFAGICQQKFAILTFLSLYYYVVLIELKTTHQRFPMLGRLDIDPEMIGESKLLTTPGTDPALFGTAVMSGPEHVEVRSYQTFRIQYTTGKLGLDDTGAIRLALRLISDAGSLQTTDPTAPNYVTARSSGDGQLFLKYDRNGGQRPWNETLTIYQRGGYLKPGETIEIVLGDTTEGSPGLLMSTFYEGARVIRVMADVQATGNFIPLPDTHLAFTVGAGPAHRYLAILPTRRRLNDIFCLGLKAEDLWGNPTSKGSTRFAIESSLPVEGLPSVIDFASASGAMRIEPLRVAAEEGILRIWLTAEDGTVVEAGPMQVLTDGPAHFWGDLHGQTGETVGTNSIEHYFDFARNKSFLDVTAHQANDFQIKPAFWKKLNHLTETLNEPGVFTVLPGYEWSGNTAVGGDHNVFFRKEGARIYRCSHALVAEHDDLDTDAHTLTDLYNRLHDEPVDSVMYAHVGGRYANIHFDHDPRLEAAVEVHSAWGSFEWILTDGFPMRRRVGVVANSDGHKGRPGASYPGASFFGAYGGLTCFLMKENTRDAVFEAIRRRHTYGTSGPRVAIDIKAELTAGGTLFHRNPIAEPDCATEKVFVCTMGDIVQITDKKVKVSVSVDAPVGIESIELRRGTSTVALWRGYEDKNLGNRLRLMWSGAEYRGRGRNTRWQGRILINGGCIERFSPVNRLNPEQTLEQVGSKSVIFNTITTGNRMGCDIWLEEESSEVEVTTNHGELSLTLKEMDGKPVVMSAGGLERKLIAQRLPAGGLATSAHFQKEIEIEEDGDTPVWLCVNLEDGNQAWTSPIYLFQK</sequence>
<reference evidence="2 3" key="1">
    <citation type="journal article" date="2013" name="Genome Announc.">
        <title>Draft Genome of the Marine Gammaproteobacterium Halomonas titanicae.</title>
        <authorList>
            <person name="Sanchez-Porro C."/>
            <person name="de la Haba R.R."/>
            <person name="Cruz-Hernandez N."/>
            <person name="Gonzalez J.M."/>
            <person name="Reyes-Guirao C."/>
            <person name="Navarro-Sampedro L."/>
            <person name="Carballo M."/>
            <person name="Ventosa A."/>
        </authorList>
    </citation>
    <scope>NUCLEOTIDE SEQUENCE [LARGE SCALE GENOMIC DNA]</scope>
    <source>
        <strain evidence="2 3">BH1</strain>
    </source>
</reference>
<gene>
    <name evidence="2" type="ORF">HALTITAN_0194</name>
</gene>
<dbReference type="InterPro" id="IPR022028">
    <property type="entry name" value="DUF3604"/>
</dbReference>
<evidence type="ECO:0000256" key="1">
    <source>
        <dbReference type="SAM" id="Phobius"/>
    </source>
</evidence>
<accession>L9UCJ0</accession>
<organism evidence="2 3">
    <name type="scientific">Vreelandella titanicae BH1</name>
    <dbReference type="NCBI Taxonomy" id="1204738"/>
    <lineage>
        <taxon>Bacteria</taxon>
        <taxon>Pseudomonadati</taxon>
        <taxon>Pseudomonadota</taxon>
        <taxon>Gammaproteobacteria</taxon>
        <taxon>Oceanospirillales</taxon>
        <taxon>Halomonadaceae</taxon>
        <taxon>Vreelandella</taxon>
    </lineage>
</organism>
<dbReference type="Gene3D" id="3.20.20.140">
    <property type="entry name" value="Metal-dependent hydrolases"/>
    <property type="match status" value="1"/>
</dbReference>
<feature type="transmembrane region" description="Helical" evidence="1">
    <location>
        <begin position="41"/>
        <end position="58"/>
    </location>
</feature>
<dbReference type="SUPFAM" id="SSF89550">
    <property type="entry name" value="PHP domain-like"/>
    <property type="match status" value="1"/>
</dbReference>
<proteinExistence type="predicted"/>
<name>L9UCJ0_9GAMM</name>
<keyword evidence="1" id="KW-0812">Transmembrane</keyword>
<feature type="transmembrane region" description="Helical" evidence="1">
    <location>
        <begin position="12"/>
        <end position="29"/>
    </location>
</feature>
<keyword evidence="1" id="KW-1133">Transmembrane helix</keyword>
<dbReference type="Pfam" id="PF12228">
    <property type="entry name" value="DUF3604"/>
    <property type="match status" value="2"/>
</dbReference>
<dbReference type="InterPro" id="IPR016195">
    <property type="entry name" value="Pol/histidinol_Pase-like"/>
</dbReference>
<keyword evidence="1" id="KW-0472">Membrane</keyword>
<evidence type="ECO:0000313" key="2">
    <source>
        <dbReference type="EMBL" id="ELY22579.1"/>
    </source>
</evidence>
<protein>
    <recommendedName>
        <fullName evidence="4">DUF3604 domain-containing protein</fullName>
    </recommendedName>
</protein>
<comment type="caution">
    <text evidence="2">The sequence shown here is derived from an EMBL/GenBank/DDBJ whole genome shotgun (WGS) entry which is preliminary data.</text>
</comment>
<dbReference type="AlphaFoldDB" id="L9UCJ0"/>
<dbReference type="Proteomes" id="UP000011651">
    <property type="component" value="Unassembled WGS sequence"/>
</dbReference>
<evidence type="ECO:0008006" key="4">
    <source>
        <dbReference type="Google" id="ProtNLM"/>
    </source>
</evidence>
<dbReference type="EMBL" id="AOPO01000001">
    <property type="protein sequence ID" value="ELY22579.1"/>
    <property type="molecule type" value="Genomic_DNA"/>
</dbReference>
<dbReference type="PATRIC" id="fig|1204738.3.peg.277"/>